<gene>
    <name evidence="1" type="ORF">JKX24_24795</name>
</gene>
<evidence type="ECO:0000313" key="1">
    <source>
        <dbReference type="EMBL" id="QQX53330.1"/>
    </source>
</evidence>
<organism evidence="1 2">
    <name type="scientific">Serratia proteamaculans</name>
    <dbReference type="NCBI Taxonomy" id="28151"/>
    <lineage>
        <taxon>Bacteria</taxon>
        <taxon>Pseudomonadati</taxon>
        <taxon>Pseudomonadota</taxon>
        <taxon>Gammaproteobacteria</taxon>
        <taxon>Enterobacterales</taxon>
        <taxon>Yersiniaceae</taxon>
        <taxon>Serratia</taxon>
    </lineage>
</organism>
<accession>A0A7U0RNR0</accession>
<dbReference type="AlphaFoldDB" id="A0A7U0RNR0"/>
<evidence type="ECO:0000313" key="2">
    <source>
        <dbReference type="Proteomes" id="UP000596176"/>
    </source>
</evidence>
<dbReference type="EMBL" id="CP068391">
    <property type="protein sequence ID" value="QQX53330.1"/>
    <property type="molecule type" value="Genomic_DNA"/>
</dbReference>
<dbReference type="RefSeq" id="WP_207977205.1">
    <property type="nucleotide sequence ID" value="NZ_CP068391.1"/>
</dbReference>
<sequence>MKERPYDNRKARIEKKFSTEAMRLLMALMPRQYPADAFEIGCGYECRLDFYQWQVTTVDYWGETDSYDAFYLLHDALILQTTDWDGIGKAHDAAGWENYDSVDESPFYSPWRLGDVTRREIITHCRKLVKAGVCWEVRDASK</sequence>
<dbReference type="Proteomes" id="UP000596176">
    <property type="component" value="Chromosome"/>
</dbReference>
<protein>
    <submittedName>
        <fullName evidence="1">Uncharacterized protein</fullName>
    </submittedName>
</protein>
<proteinExistence type="predicted"/>
<name>A0A7U0RNR0_SERPR</name>
<reference evidence="1 2" key="1">
    <citation type="submission" date="2021-01" db="EMBL/GenBank/DDBJ databases">
        <title>Chromosome sequence of Serratia proteamaculans strain 94 rif-r, isolated from spoiled beef.</title>
        <authorList>
            <person name="Zaytseva Y.V."/>
            <person name="Iablokov S.N."/>
            <person name="Klyukina A."/>
        </authorList>
    </citation>
    <scope>NUCLEOTIDE SEQUENCE [LARGE SCALE GENOMIC DNA]</scope>
    <source>
        <strain evidence="1 2">94 rif-r</strain>
    </source>
</reference>